<evidence type="ECO:0000256" key="3">
    <source>
        <dbReference type="ARBA" id="ARBA00022737"/>
    </source>
</evidence>
<keyword evidence="2 6" id="KW-0853">WD repeat</keyword>
<evidence type="ECO:0000256" key="4">
    <source>
        <dbReference type="ARBA" id="ARBA00023015"/>
    </source>
</evidence>
<dbReference type="PROSITE" id="PS00678">
    <property type="entry name" value="WD_REPEATS_1"/>
    <property type="match status" value="1"/>
</dbReference>
<dbReference type="InterPro" id="IPR001680">
    <property type="entry name" value="WD40_rpt"/>
</dbReference>
<accession>A0A6A6NUY0</accession>
<protein>
    <submittedName>
        <fullName evidence="8">WD40-repeat-containing domain protein</fullName>
    </submittedName>
</protein>
<keyword evidence="9" id="KW-1185">Reference proteome</keyword>
<feature type="repeat" description="WD" evidence="6">
    <location>
        <begin position="134"/>
        <end position="169"/>
    </location>
</feature>
<feature type="compositionally biased region" description="Basic and acidic residues" evidence="7">
    <location>
        <begin position="362"/>
        <end position="371"/>
    </location>
</feature>
<dbReference type="OrthoDB" id="7318948at2759"/>
<comment type="similarity">
    <text evidence="1">Belongs to the WD repeat ESC family.</text>
</comment>
<dbReference type="InterPro" id="IPR036322">
    <property type="entry name" value="WD40_repeat_dom_sf"/>
</dbReference>
<dbReference type="SUPFAM" id="SSF50978">
    <property type="entry name" value="WD40 repeat-like"/>
    <property type="match status" value="1"/>
</dbReference>
<evidence type="ECO:0000256" key="1">
    <source>
        <dbReference type="ARBA" id="ARBA00008075"/>
    </source>
</evidence>
<evidence type="ECO:0000256" key="5">
    <source>
        <dbReference type="ARBA" id="ARBA00023163"/>
    </source>
</evidence>
<feature type="region of interest" description="Disordered" evidence="7">
    <location>
        <begin position="353"/>
        <end position="412"/>
    </location>
</feature>
<dbReference type="EMBL" id="MU001688">
    <property type="protein sequence ID" value="KAF2455073.1"/>
    <property type="molecule type" value="Genomic_DNA"/>
</dbReference>
<dbReference type="InterPro" id="IPR051243">
    <property type="entry name" value="PcG_WD-repeat"/>
</dbReference>
<feature type="compositionally biased region" description="Low complexity" evidence="7">
    <location>
        <begin position="372"/>
        <end position="383"/>
    </location>
</feature>
<keyword evidence="3" id="KW-0677">Repeat</keyword>
<feature type="compositionally biased region" description="Basic and acidic residues" evidence="7">
    <location>
        <begin position="387"/>
        <end position="397"/>
    </location>
</feature>
<gene>
    <name evidence="8" type="ORF">BDY21DRAFT_373567</name>
</gene>
<evidence type="ECO:0000256" key="6">
    <source>
        <dbReference type="PROSITE-ProRule" id="PRU00221"/>
    </source>
</evidence>
<evidence type="ECO:0000256" key="7">
    <source>
        <dbReference type="SAM" id="MobiDB-lite"/>
    </source>
</evidence>
<keyword evidence="4" id="KW-0805">Transcription regulation</keyword>
<feature type="repeat" description="WD" evidence="6">
    <location>
        <begin position="190"/>
        <end position="224"/>
    </location>
</feature>
<dbReference type="Pfam" id="PF00400">
    <property type="entry name" value="WD40"/>
    <property type="match status" value="2"/>
</dbReference>
<dbReference type="PANTHER" id="PTHR10253">
    <property type="entry name" value="POLYCOMB PROTEIN"/>
    <property type="match status" value="1"/>
</dbReference>
<dbReference type="PROSITE" id="PS50082">
    <property type="entry name" value="WD_REPEATS_2"/>
    <property type="match status" value="2"/>
</dbReference>
<dbReference type="PROSITE" id="PS50294">
    <property type="entry name" value="WD_REPEATS_REGION"/>
    <property type="match status" value="1"/>
</dbReference>
<dbReference type="Proteomes" id="UP000799766">
    <property type="component" value="Unassembled WGS sequence"/>
</dbReference>
<dbReference type="InterPro" id="IPR019775">
    <property type="entry name" value="WD40_repeat_CS"/>
</dbReference>
<keyword evidence="5" id="KW-0804">Transcription</keyword>
<organism evidence="8 9">
    <name type="scientific">Lineolata rhizophorae</name>
    <dbReference type="NCBI Taxonomy" id="578093"/>
    <lineage>
        <taxon>Eukaryota</taxon>
        <taxon>Fungi</taxon>
        <taxon>Dikarya</taxon>
        <taxon>Ascomycota</taxon>
        <taxon>Pezizomycotina</taxon>
        <taxon>Dothideomycetes</taxon>
        <taxon>Dothideomycetes incertae sedis</taxon>
        <taxon>Lineolatales</taxon>
        <taxon>Lineolataceae</taxon>
        <taxon>Lineolata</taxon>
    </lineage>
</organism>
<dbReference type="SMART" id="SM00320">
    <property type="entry name" value="WD40"/>
    <property type="match status" value="4"/>
</dbReference>
<dbReference type="AlphaFoldDB" id="A0A6A6NUY0"/>
<proteinExistence type="inferred from homology"/>
<name>A0A6A6NUY0_9PEZI</name>
<evidence type="ECO:0000313" key="8">
    <source>
        <dbReference type="EMBL" id="KAF2455073.1"/>
    </source>
</evidence>
<evidence type="ECO:0000256" key="2">
    <source>
        <dbReference type="ARBA" id="ARBA00022574"/>
    </source>
</evidence>
<dbReference type="InterPro" id="IPR015943">
    <property type="entry name" value="WD40/YVTN_repeat-like_dom_sf"/>
</dbReference>
<sequence length="468" mass="50961">MQTSTELPTLRGLAKLGGLNSTGASDLQSNRKIYNLTAPSVTFYDAKFYPYTDPGLDPFFAVAGDNLIIVCRVVRDKANVIEVLKWFTDDKEEKLHSIAWSQDLETGEPLVCVAGDSGHIKVLNVITKELTQVLSGHGGEVNDLAISPISPAVLASGSRDHTIRIWNLDCKNSKIPCQAVFGGSCMKAPILSVSFHQSGKYLLSAGMDHAVNLWTLPDFQASRNEGKEETLRIDLPHFSTKDVHTNFADCVKFYGDLIVSKAANEDAIVLWRIDGFSSTNPTPPASSAINPSVCGPTTLSAFGGSFERLLQFECLHTGPYYMRFDLFHVPNKRPVLAMGNTKSKFMFWDLQRMEEGPPSGRDGSETARSADKAASAAEKLSARMTHLRQDAAAREESVGSTASDGSAPASLEKKLQLASPFARARPHKTQMVPRISYSSRQIAFSPGGEWCISVGDQGMIAVTGRWDP</sequence>
<evidence type="ECO:0000313" key="9">
    <source>
        <dbReference type="Proteomes" id="UP000799766"/>
    </source>
</evidence>
<dbReference type="Gene3D" id="2.130.10.10">
    <property type="entry name" value="YVTN repeat-like/Quinoprotein amine dehydrogenase"/>
    <property type="match status" value="1"/>
</dbReference>
<reference evidence="8" key="1">
    <citation type="journal article" date="2020" name="Stud. Mycol.">
        <title>101 Dothideomycetes genomes: a test case for predicting lifestyles and emergence of pathogens.</title>
        <authorList>
            <person name="Haridas S."/>
            <person name="Albert R."/>
            <person name="Binder M."/>
            <person name="Bloem J."/>
            <person name="Labutti K."/>
            <person name="Salamov A."/>
            <person name="Andreopoulos B."/>
            <person name="Baker S."/>
            <person name="Barry K."/>
            <person name="Bills G."/>
            <person name="Bluhm B."/>
            <person name="Cannon C."/>
            <person name="Castanera R."/>
            <person name="Culley D."/>
            <person name="Daum C."/>
            <person name="Ezra D."/>
            <person name="Gonzalez J."/>
            <person name="Henrissat B."/>
            <person name="Kuo A."/>
            <person name="Liang C."/>
            <person name="Lipzen A."/>
            <person name="Lutzoni F."/>
            <person name="Magnuson J."/>
            <person name="Mondo S."/>
            <person name="Nolan M."/>
            <person name="Ohm R."/>
            <person name="Pangilinan J."/>
            <person name="Park H.-J."/>
            <person name="Ramirez L."/>
            <person name="Alfaro M."/>
            <person name="Sun H."/>
            <person name="Tritt A."/>
            <person name="Yoshinaga Y."/>
            <person name="Zwiers L.-H."/>
            <person name="Turgeon B."/>
            <person name="Goodwin S."/>
            <person name="Spatafora J."/>
            <person name="Crous P."/>
            <person name="Grigoriev I."/>
        </authorList>
    </citation>
    <scope>NUCLEOTIDE SEQUENCE</scope>
    <source>
        <strain evidence="8">ATCC 16933</strain>
    </source>
</reference>